<evidence type="ECO:0000313" key="3">
    <source>
        <dbReference type="Proteomes" id="UP001552479"/>
    </source>
</evidence>
<dbReference type="InterPro" id="IPR048000">
    <property type="entry name" value="TnsA-like"/>
</dbReference>
<dbReference type="NCBIfam" id="NF033179">
    <property type="entry name" value="TnsA_like_Actin"/>
    <property type="match status" value="1"/>
</dbReference>
<dbReference type="Proteomes" id="UP001552479">
    <property type="component" value="Unassembled WGS sequence"/>
</dbReference>
<sequence>MVQQRWADAAVAVAFEELDPVSAFPVVPGRRWGPGLWWSATTGGHVASGSNAMRVQLMVLDRDPQVVGMAGRPVRLLWRDGGGRVRSWVPQLFARYADGTGMLADCPGHPEAGGERAMKAAEAVAEACAQVGFVYRRLERLDEVVEANVKWLAGYRHPRNQGRPGLAAAVREAFAQPRPLMEGVEAVGDPIEVLPAVFHTLWHGQLTTPLDVPLHERALVHLPGPGAECCAVQGAGAGASRGLGDDTGRGGAAVGRVREAQ</sequence>
<reference evidence="2 3" key="1">
    <citation type="submission" date="2024-06" db="EMBL/GenBank/DDBJ databases">
        <title>The Natural Products Discovery Center: Release of the First 8490 Sequenced Strains for Exploring Actinobacteria Biosynthetic Diversity.</title>
        <authorList>
            <person name="Kalkreuter E."/>
            <person name="Kautsar S.A."/>
            <person name="Yang D."/>
            <person name="Bader C.D."/>
            <person name="Teijaro C.N."/>
            <person name="Fluegel L."/>
            <person name="Davis C.M."/>
            <person name="Simpson J.R."/>
            <person name="Lauterbach L."/>
            <person name="Steele A.D."/>
            <person name="Gui C."/>
            <person name="Meng S."/>
            <person name="Li G."/>
            <person name="Viehrig K."/>
            <person name="Ye F."/>
            <person name="Su P."/>
            <person name="Kiefer A.F."/>
            <person name="Nichols A."/>
            <person name="Cepeda A.J."/>
            <person name="Yan W."/>
            <person name="Fan B."/>
            <person name="Jiang Y."/>
            <person name="Adhikari A."/>
            <person name="Zheng C.-J."/>
            <person name="Schuster L."/>
            <person name="Cowan T.M."/>
            <person name="Smanski M.J."/>
            <person name="Chevrette M.G."/>
            <person name="De Carvalho L.P.S."/>
            <person name="Shen B."/>
        </authorList>
    </citation>
    <scope>NUCLEOTIDE SEQUENCE [LARGE SCALE GENOMIC DNA]</scope>
    <source>
        <strain evidence="2 3">NPDC053791</strain>
    </source>
</reference>
<evidence type="ECO:0000256" key="1">
    <source>
        <dbReference type="SAM" id="MobiDB-lite"/>
    </source>
</evidence>
<accession>A0ABV3J3U3</accession>
<keyword evidence="3" id="KW-1185">Reference proteome</keyword>
<comment type="caution">
    <text evidence="2">The sequence shown here is derived from an EMBL/GenBank/DDBJ whole genome shotgun (WGS) entry which is preliminary data.</text>
</comment>
<protein>
    <submittedName>
        <fullName evidence="2">TnsA-like heteromeric transposase endonuclease subunit</fullName>
    </submittedName>
</protein>
<proteinExistence type="predicted"/>
<feature type="region of interest" description="Disordered" evidence="1">
    <location>
        <begin position="239"/>
        <end position="261"/>
    </location>
</feature>
<dbReference type="EMBL" id="JBFASG010000047">
    <property type="protein sequence ID" value="MEV4927272.1"/>
    <property type="molecule type" value="Genomic_DNA"/>
</dbReference>
<dbReference type="RefSeq" id="WP_366090466.1">
    <property type="nucleotide sequence ID" value="NZ_JBFASG010000047.1"/>
</dbReference>
<gene>
    <name evidence="2" type="ORF">AB0L03_31440</name>
</gene>
<name>A0ABV3J3U3_9ACTN</name>
<evidence type="ECO:0000313" key="2">
    <source>
        <dbReference type="EMBL" id="MEV4927272.1"/>
    </source>
</evidence>
<organism evidence="2 3">
    <name type="scientific">Streptomyces roseoverticillatus</name>
    <dbReference type="NCBI Taxonomy" id="66429"/>
    <lineage>
        <taxon>Bacteria</taxon>
        <taxon>Bacillati</taxon>
        <taxon>Actinomycetota</taxon>
        <taxon>Actinomycetes</taxon>
        <taxon>Kitasatosporales</taxon>
        <taxon>Streptomycetaceae</taxon>
        <taxon>Streptomyces</taxon>
    </lineage>
</organism>